<comment type="similarity">
    <text evidence="2">Belongs to the bZIP family.</text>
</comment>
<dbReference type="SMART" id="SM00338">
    <property type="entry name" value="BRLZ"/>
    <property type="match status" value="1"/>
</dbReference>
<evidence type="ECO:0000256" key="3">
    <source>
        <dbReference type="ARBA" id="ARBA00023015"/>
    </source>
</evidence>
<dbReference type="AlphaFoldDB" id="A0A0P4WEI9"/>
<evidence type="ECO:0000256" key="2">
    <source>
        <dbReference type="ARBA" id="ARBA00007163"/>
    </source>
</evidence>
<keyword evidence="4" id="KW-0238">DNA-binding</keyword>
<evidence type="ECO:0000313" key="9">
    <source>
        <dbReference type="EMBL" id="JAI67110.1"/>
    </source>
</evidence>
<sequence>MQNMDLYAMPSSPSLFHMLESEEDFPLGAKTTSFLLPATATNAAANTTTTATYDLPEWMEGREILGLPSMGGFPLSLQASTPQESTIFQLDNDNFSPVIKPEDMLVPLSELQPPHTPAINHLGLTPPATPPPALTPPATPPRTLTPPVSPLVPVPLASPVSPPPAQANPPIPKIIICRKVTTAAAKSKPIQVNFQVLPAKQVPQITSNAQQQLLTAPPSPSLQSKTHESQVGAMTFGGSQVEHQVSNVALAQPQTCDAEDLIDEIVQMISSNSSSGGFQSLENLSFDASTMEASMEDLLSQLEASDSVIRSVDSEPSSSSSLSPDFSSSVPAPSPQPESSHPASLSVSLPPQSPSDFASSSDLSEASLASPTYLPSPVPSVGSLSPAPSNSESLYGENASCDDMKCLDEEWSPLEETHSYSRSQRKARSSRRATGTRKTPYQEDRKERKKEQNKQAALRYRQKKKQEEDDLIEKIQAEEERQQKLKSKYSGLKQELSYLKKIMREVFMARGLLSEEALKEAALEKKKK</sequence>
<organism evidence="9">
    <name type="scientific">Scylla olivacea</name>
    <name type="common">Orange mud crab</name>
    <name type="synonym">Cancer olivacea</name>
    <dbReference type="NCBI Taxonomy" id="85551"/>
    <lineage>
        <taxon>Eukaryota</taxon>
        <taxon>Metazoa</taxon>
        <taxon>Ecdysozoa</taxon>
        <taxon>Arthropoda</taxon>
        <taxon>Crustacea</taxon>
        <taxon>Multicrustacea</taxon>
        <taxon>Malacostraca</taxon>
        <taxon>Eumalacostraca</taxon>
        <taxon>Eucarida</taxon>
        <taxon>Decapoda</taxon>
        <taxon>Pleocyemata</taxon>
        <taxon>Brachyura</taxon>
        <taxon>Eubrachyura</taxon>
        <taxon>Portunoidea</taxon>
        <taxon>Portunidae</taxon>
        <taxon>Portuninae</taxon>
        <taxon>Scylla</taxon>
    </lineage>
</organism>
<feature type="compositionally biased region" description="Low complexity" evidence="7">
    <location>
        <begin position="342"/>
        <end position="371"/>
    </location>
</feature>
<dbReference type="InterPro" id="IPR046347">
    <property type="entry name" value="bZIP_sf"/>
</dbReference>
<evidence type="ECO:0000256" key="6">
    <source>
        <dbReference type="ARBA" id="ARBA00023242"/>
    </source>
</evidence>
<feature type="domain" description="BZIP" evidence="8">
    <location>
        <begin position="443"/>
        <end position="506"/>
    </location>
</feature>
<dbReference type="PANTHER" id="PTHR13044:SF14">
    <property type="entry name" value="CRYPTOCEPHAL, ISOFORM A"/>
    <property type="match status" value="1"/>
</dbReference>
<dbReference type="PANTHER" id="PTHR13044">
    <property type="entry name" value="ACTIVATING TRANSCRIPTION FACTOR ATF 4/5"/>
    <property type="match status" value="1"/>
</dbReference>
<dbReference type="GO" id="GO:0001228">
    <property type="term" value="F:DNA-binding transcription activator activity, RNA polymerase II-specific"/>
    <property type="evidence" value="ECO:0007669"/>
    <property type="project" value="TreeGrafter"/>
</dbReference>
<dbReference type="PROSITE" id="PS50217">
    <property type="entry name" value="BZIP"/>
    <property type="match status" value="1"/>
</dbReference>
<name>A0A0P4WEI9_SCYOL</name>
<evidence type="ECO:0000256" key="5">
    <source>
        <dbReference type="ARBA" id="ARBA00023163"/>
    </source>
</evidence>
<comment type="subcellular location">
    <subcellularLocation>
        <location evidence="1">Nucleus</location>
    </subcellularLocation>
</comment>
<feature type="compositionally biased region" description="Basic residues" evidence="7">
    <location>
        <begin position="423"/>
        <end position="435"/>
    </location>
</feature>
<keyword evidence="6" id="KW-0539">Nucleus</keyword>
<dbReference type="Gene3D" id="1.20.5.170">
    <property type="match status" value="1"/>
</dbReference>
<feature type="region of interest" description="Disordered" evidence="7">
    <location>
        <begin position="309"/>
        <end position="398"/>
    </location>
</feature>
<dbReference type="InterPro" id="IPR004827">
    <property type="entry name" value="bZIP"/>
</dbReference>
<feature type="compositionally biased region" description="Pro residues" evidence="7">
    <location>
        <begin position="127"/>
        <end position="141"/>
    </location>
</feature>
<reference evidence="9" key="1">
    <citation type="submission" date="2015-09" db="EMBL/GenBank/DDBJ databases">
        <title>Scylla olivacea transcriptome.</title>
        <authorList>
            <person name="Ikhwanuddin M."/>
        </authorList>
    </citation>
    <scope>NUCLEOTIDE SEQUENCE</scope>
</reference>
<feature type="compositionally biased region" description="Basic and acidic residues" evidence="7">
    <location>
        <begin position="440"/>
        <end position="453"/>
    </location>
</feature>
<dbReference type="GO" id="GO:0000977">
    <property type="term" value="F:RNA polymerase II transcription regulatory region sequence-specific DNA binding"/>
    <property type="evidence" value="ECO:0007669"/>
    <property type="project" value="TreeGrafter"/>
</dbReference>
<dbReference type="CDD" id="cd14692">
    <property type="entry name" value="bZIP_ATF4"/>
    <property type="match status" value="1"/>
</dbReference>
<dbReference type="GO" id="GO:0005634">
    <property type="term" value="C:nucleus"/>
    <property type="evidence" value="ECO:0007669"/>
    <property type="project" value="UniProtKB-SubCell"/>
</dbReference>
<protein>
    <recommendedName>
        <fullName evidence="8">BZIP domain-containing protein</fullName>
    </recommendedName>
</protein>
<feature type="compositionally biased region" description="Low complexity" evidence="7">
    <location>
        <begin position="309"/>
        <end position="331"/>
    </location>
</feature>
<accession>A0A0P4WEI9</accession>
<evidence type="ECO:0000256" key="1">
    <source>
        <dbReference type="ARBA" id="ARBA00004123"/>
    </source>
</evidence>
<keyword evidence="5" id="KW-0804">Transcription</keyword>
<dbReference type="SUPFAM" id="SSF57959">
    <property type="entry name" value="Leucine zipper domain"/>
    <property type="match status" value="1"/>
</dbReference>
<feature type="region of interest" description="Disordered" evidence="7">
    <location>
        <begin position="414"/>
        <end position="469"/>
    </location>
</feature>
<proteinExistence type="inferred from homology"/>
<dbReference type="Pfam" id="PF00170">
    <property type="entry name" value="bZIP_1"/>
    <property type="match status" value="1"/>
</dbReference>
<keyword evidence="3" id="KW-0805">Transcription regulation</keyword>
<feature type="compositionally biased region" description="Low complexity" evidence="7">
    <location>
        <begin position="379"/>
        <end position="389"/>
    </location>
</feature>
<dbReference type="EMBL" id="GDRN01041149">
    <property type="protein sequence ID" value="JAI67110.1"/>
    <property type="molecule type" value="Transcribed_RNA"/>
</dbReference>
<evidence type="ECO:0000256" key="4">
    <source>
        <dbReference type="ARBA" id="ARBA00023125"/>
    </source>
</evidence>
<evidence type="ECO:0000256" key="7">
    <source>
        <dbReference type="SAM" id="MobiDB-lite"/>
    </source>
</evidence>
<evidence type="ECO:0000259" key="8">
    <source>
        <dbReference type="PROSITE" id="PS50217"/>
    </source>
</evidence>
<feature type="region of interest" description="Disordered" evidence="7">
    <location>
        <begin position="122"/>
        <end position="141"/>
    </location>
</feature>